<evidence type="ECO:0000313" key="2">
    <source>
        <dbReference type="EMBL" id="KOX96844.1"/>
    </source>
</evidence>
<keyword evidence="1" id="KW-0812">Transmembrane</keyword>
<dbReference type="PATRIC" id="fig|1705389.3.peg.3005"/>
<comment type="caution">
    <text evidence="2">The sequence shown here is derived from an EMBL/GenBank/DDBJ whole genome shotgun (WGS) entry which is preliminary data.</text>
</comment>
<name>A0A0N0BRH3_9EURY</name>
<dbReference type="PANTHER" id="PTHR31272">
    <property type="entry name" value="CYTOCHROME C-TYPE BIOGENESIS PROTEIN HI_1454-RELATED"/>
    <property type="match status" value="1"/>
</dbReference>
<dbReference type="RefSeq" id="WP_053771028.1">
    <property type="nucleotide sequence ID" value="NZ_LIST01000002.1"/>
</dbReference>
<dbReference type="Proteomes" id="UP000037747">
    <property type="component" value="Unassembled WGS sequence"/>
</dbReference>
<keyword evidence="1" id="KW-0472">Membrane</keyword>
<sequence length="221" mass="21914">MTDISLATNVPLAVAAGVTTFFSPCAYPLLPGYVGFYVNSVDADSASVVGAGVRGIAAAVGVLATFALLAGATVRVGYSTLSNITVFETLVGALLIAFGLLVVAGRAPSVSVPLPERRSSVLGFGVFGAGYALAGAGCVAPVFLSVVARAIALPLETAVLLVGIYAGTVAVLMAATTVATGVGLVSNANRVMAHAGLLKRIAGAVMVVAGIGQLYLALVVY</sequence>
<keyword evidence="1" id="KW-1133">Transmembrane helix</keyword>
<dbReference type="PANTHER" id="PTHR31272:SF9">
    <property type="entry name" value="BLL1027 PROTEIN"/>
    <property type="match status" value="1"/>
</dbReference>
<evidence type="ECO:0000313" key="3">
    <source>
        <dbReference type="Proteomes" id="UP000037747"/>
    </source>
</evidence>
<evidence type="ECO:0000256" key="1">
    <source>
        <dbReference type="SAM" id="Phobius"/>
    </source>
</evidence>
<feature type="transmembrane region" description="Helical" evidence="1">
    <location>
        <begin position="85"/>
        <end position="104"/>
    </location>
</feature>
<feature type="transmembrane region" description="Helical" evidence="1">
    <location>
        <begin position="12"/>
        <end position="36"/>
    </location>
</feature>
<keyword evidence="3" id="KW-1185">Reference proteome</keyword>
<feature type="transmembrane region" description="Helical" evidence="1">
    <location>
        <begin position="201"/>
        <end position="220"/>
    </location>
</feature>
<dbReference type="InterPro" id="IPR051790">
    <property type="entry name" value="Cytochrome_c-biogenesis_DsbD"/>
</dbReference>
<protein>
    <submittedName>
        <fullName evidence="2">Cytochrome C biogenesis protein</fullName>
    </submittedName>
</protein>
<dbReference type="EMBL" id="LIST01000002">
    <property type="protein sequence ID" value="KOX96844.1"/>
    <property type="molecule type" value="Genomic_DNA"/>
</dbReference>
<organism evidence="2 3">
    <name type="scientific">Halorubrum tropicale</name>
    <dbReference type="NCBI Taxonomy" id="1765655"/>
    <lineage>
        <taxon>Archaea</taxon>
        <taxon>Methanobacteriati</taxon>
        <taxon>Methanobacteriota</taxon>
        <taxon>Stenosarchaea group</taxon>
        <taxon>Halobacteria</taxon>
        <taxon>Halobacteriales</taxon>
        <taxon>Haloferacaceae</taxon>
        <taxon>Halorubrum</taxon>
    </lineage>
</organism>
<reference evidence="2 3" key="1">
    <citation type="submission" date="2015-08" db="EMBL/GenBank/DDBJ databases">
        <title>Genomes of Isolates from Cabo Rojo, PR.</title>
        <authorList>
            <person name="Sanchez-Nieves R.L."/>
            <person name="Montalvo-Rodriguez R."/>
        </authorList>
    </citation>
    <scope>NUCLEOTIDE SEQUENCE [LARGE SCALE GENOMIC DNA]</scope>
    <source>
        <strain evidence="2 3">5</strain>
    </source>
</reference>
<feature type="transmembrane region" description="Helical" evidence="1">
    <location>
        <begin position="56"/>
        <end position="78"/>
    </location>
</feature>
<dbReference type="AlphaFoldDB" id="A0A0N0BRH3"/>
<dbReference type="OrthoDB" id="205803at2157"/>
<feature type="transmembrane region" description="Helical" evidence="1">
    <location>
        <begin position="159"/>
        <end position="181"/>
    </location>
</feature>
<gene>
    <name evidence="2" type="ORF">AMR74_05285</name>
</gene>
<feature type="transmembrane region" description="Helical" evidence="1">
    <location>
        <begin position="124"/>
        <end position="147"/>
    </location>
</feature>
<proteinExistence type="predicted"/>
<dbReference type="STRING" id="1765655.AMR74_05285"/>
<accession>A0A0N0BRH3</accession>